<sequence>MTIRPAELRDLESLHAIYAHEVRTGTATFDLEPPSADAWRAWFDAHGSAQHPLVVAVRSLEERGERVVGYACLSPYRPHAAFAPTVELSVYLSADERGCGTGHALAQHVIDLARACPLTHRVVSVVTVGNEASERLHRRLGFAHCGTLHEVGRKFDSWHSVATWELPVEQSMAATEPS</sequence>
<evidence type="ECO:0000256" key="1">
    <source>
        <dbReference type="ARBA" id="ARBA00022679"/>
    </source>
</evidence>
<organism evidence="4 5">
    <name type="scientific">Berryella wangjianweii</name>
    <dbReference type="NCBI Taxonomy" id="2734634"/>
    <lineage>
        <taxon>Bacteria</taxon>
        <taxon>Bacillati</taxon>
        <taxon>Actinomycetota</taxon>
        <taxon>Coriobacteriia</taxon>
        <taxon>Eggerthellales</taxon>
        <taxon>Eggerthellaceae</taxon>
        <taxon>Berryella</taxon>
    </lineage>
</organism>
<name>A0A6M8IX91_9ACTN</name>
<evidence type="ECO:0000313" key="4">
    <source>
        <dbReference type="EMBL" id="QKF07385.1"/>
    </source>
</evidence>
<accession>A0A6M8IX91</accession>
<dbReference type="InterPro" id="IPR000182">
    <property type="entry name" value="GNAT_dom"/>
</dbReference>
<dbReference type="Proteomes" id="UP000503297">
    <property type="component" value="Chromosome"/>
</dbReference>
<dbReference type="EMBL" id="CP053716">
    <property type="protein sequence ID" value="QKF07385.1"/>
    <property type="molecule type" value="Genomic_DNA"/>
</dbReference>
<dbReference type="Pfam" id="PF00583">
    <property type="entry name" value="Acetyltransf_1"/>
    <property type="match status" value="1"/>
</dbReference>
<proteinExistence type="predicted"/>
<protein>
    <submittedName>
        <fullName evidence="4">N-acetyltransferase</fullName>
    </submittedName>
</protein>
<dbReference type="CDD" id="cd04301">
    <property type="entry name" value="NAT_SF"/>
    <property type="match status" value="1"/>
</dbReference>
<dbReference type="InterPro" id="IPR016181">
    <property type="entry name" value="Acyl_CoA_acyltransferase"/>
</dbReference>
<dbReference type="AlphaFoldDB" id="A0A6M8IX91"/>
<dbReference type="PROSITE" id="PS51186">
    <property type="entry name" value="GNAT"/>
    <property type="match status" value="1"/>
</dbReference>
<dbReference type="PANTHER" id="PTHR43072">
    <property type="entry name" value="N-ACETYLTRANSFERASE"/>
    <property type="match status" value="1"/>
</dbReference>
<dbReference type="GO" id="GO:0016747">
    <property type="term" value="F:acyltransferase activity, transferring groups other than amino-acyl groups"/>
    <property type="evidence" value="ECO:0007669"/>
    <property type="project" value="InterPro"/>
</dbReference>
<evidence type="ECO:0000259" key="3">
    <source>
        <dbReference type="PROSITE" id="PS51186"/>
    </source>
</evidence>
<evidence type="ECO:0000313" key="5">
    <source>
        <dbReference type="Proteomes" id="UP000503297"/>
    </source>
</evidence>
<feature type="domain" description="N-acetyltransferase" evidence="3">
    <location>
        <begin position="1"/>
        <end position="169"/>
    </location>
</feature>
<dbReference type="RefSeq" id="WP_173164489.1">
    <property type="nucleotide sequence ID" value="NZ_CP053716.1"/>
</dbReference>
<gene>
    <name evidence="4" type="ORF">HLV38_04065</name>
</gene>
<reference evidence="5" key="1">
    <citation type="submission" date="2020-05" db="EMBL/GenBank/DDBJ databases">
        <title>Novel species in genus Nocardioides.</title>
        <authorList>
            <person name="Zhang G."/>
        </authorList>
    </citation>
    <scope>NUCLEOTIDE SEQUENCE [LARGE SCALE GENOMIC DNA]</scope>
    <source>
        <strain evidence="5">zg-1050</strain>
    </source>
</reference>
<evidence type="ECO:0000256" key="2">
    <source>
        <dbReference type="ARBA" id="ARBA00023315"/>
    </source>
</evidence>
<keyword evidence="5" id="KW-1185">Reference proteome</keyword>
<dbReference type="PANTHER" id="PTHR43072:SF23">
    <property type="entry name" value="UPF0039 PROTEIN C11D3.02C"/>
    <property type="match status" value="1"/>
</dbReference>
<dbReference type="SUPFAM" id="SSF55729">
    <property type="entry name" value="Acyl-CoA N-acyltransferases (Nat)"/>
    <property type="match status" value="1"/>
</dbReference>
<dbReference type="KEGG" id="bwa:HLV38_04065"/>
<keyword evidence="2" id="KW-0012">Acyltransferase</keyword>
<dbReference type="Gene3D" id="3.40.630.30">
    <property type="match status" value="1"/>
</dbReference>
<keyword evidence="1 4" id="KW-0808">Transferase</keyword>